<dbReference type="SMART" id="SM00342">
    <property type="entry name" value="HTH_ARAC"/>
    <property type="match status" value="1"/>
</dbReference>
<dbReference type="Proteomes" id="UP000282832">
    <property type="component" value="Unassembled WGS sequence"/>
</dbReference>
<dbReference type="PROSITE" id="PS01124">
    <property type="entry name" value="HTH_ARAC_FAMILY_2"/>
    <property type="match status" value="1"/>
</dbReference>
<dbReference type="GO" id="GO:0043565">
    <property type="term" value="F:sequence-specific DNA binding"/>
    <property type="evidence" value="ECO:0007669"/>
    <property type="project" value="InterPro"/>
</dbReference>
<organism evidence="6 7">
    <name type="scientific">Sandaracinomonas limnophila</name>
    <dbReference type="NCBI Taxonomy" id="1862386"/>
    <lineage>
        <taxon>Bacteria</taxon>
        <taxon>Pseudomonadati</taxon>
        <taxon>Bacteroidota</taxon>
        <taxon>Cytophagia</taxon>
        <taxon>Cytophagales</taxon>
        <taxon>Flectobacillaceae</taxon>
        <taxon>Sandaracinomonas</taxon>
    </lineage>
</organism>
<keyword evidence="4" id="KW-0812">Transmembrane</keyword>
<dbReference type="SUPFAM" id="SSF46689">
    <property type="entry name" value="Homeodomain-like"/>
    <property type="match status" value="1"/>
</dbReference>
<feature type="transmembrane region" description="Helical" evidence="4">
    <location>
        <begin position="56"/>
        <end position="72"/>
    </location>
</feature>
<keyword evidence="1" id="KW-0805">Transcription regulation</keyword>
<evidence type="ECO:0000313" key="7">
    <source>
        <dbReference type="Proteomes" id="UP000282832"/>
    </source>
</evidence>
<evidence type="ECO:0000259" key="5">
    <source>
        <dbReference type="PROSITE" id="PS01124"/>
    </source>
</evidence>
<dbReference type="PANTHER" id="PTHR43280">
    <property type="entry name" value="ARAC-FAMILY TRANSCRIPTIONAL REGULATOR"/>
    <property type="match status" value="1"/>
</dbReference>
<sequence>MCWAQSSKSHKVFTPGFLNYIIVLKLAIMAIDFNFVIGILISGLLLVNLKKENRHTIFLCLFFLGISLLSLSRYSSFYHENIWVIYYLIPGANPIITTSGIFLYFYCKYSIGNYSMRNFWKREWKHFVFPAFCFINVMPHLFLPFEERWRIANLIAKDPYNVLLIKTLLIPFSGSLLMRAFLGVVYSFLSFQFIQSNKDRFIDPVHSVHIPSINFYYIINGGVFFHFLTTFWFAMASKFFTHNPFEIYNIKALMVMPTVSLSVVVGSVFFFPKVIYGLMYKRKPSKTDLSEARMPLGDAIIELPNRFTNFDFEPVNGNTVIAEKLKIYFSTKPFLKPGFTLSVITKETNIPYHQLTNYFNNYLGINFNDWKNNARIEFALDLLNNGRAKNLTLESIGYSCGFLSRSNFVNSFRKKVGMTPSEYLRTLPRDKEFVFALDF</sequence>
<protein>
    <submittedName>
        <fullName evidence="6">AraC family transcriptional regulator</fullName>
    </submittedName>
</protein>
<feature type="transmembrane region" description="Helical" evidence="4">
    <location>
        <begin position="254"/>
        <end position="276"/>
    </location>
</feature>
<keyword evidence="7" id="KW-1185">Reference proteome</keyword>
<feature type="transmembrane region" description="Helical" evidence="4">
    <location>
        <begin position="127"/>
        <end position="145"/>
    </location>
</feature>
<feature type="domain" description="HTH araC/xylS-type" evidence="5">
    <location>
        <begin position="323"/>
        <end position="426"/>
    </location>
</feature>
<keyword evidence="2" id="KW-0238">DNA-binding</keyword>
<evidence type="ECO:0000256" key="3">
    <source>
        <dbReference type="ARBA" id="ARBA00023163"/>
    </source>
</evidence>
<dbReference type="OrthoDB" id="1007602at2"/>
<keyword evidence="4" id="KW-0472">Membrane</keyword>
<dbReference type="InterPro" id="IPR018062">
    <property type="entry name" value="HTH_AraC-typ_CS"/>
</dbReference>
<dbReference type="GO" id="GO:0003700">
    <property type="term" value="F:DNA-binding transcription factor activity"/>
    <property type="evidence" value="ECO:0007669"/>
    <property type="project" value="InterPro"/>
</dbReference>
<dbReference type="AlphaFoldDB" id="A0A437PMB7"/>
<accession>A0A437PMB7</accession>
<keyword evidence="3" id="KW-0804">Transcription</keyword>
<evidence type="ECO:0000313" key="6">
    <source>
        <dbReference type="EMBL" id="RVU23423.1"/>
    </source>
</evidence>
<gene>
    <name evidence="6" type="ORF">EOJ36_10085</name>
</gene>
<evidence type="ECO:0000256" key="4">
    <source>
        <dbReference type="SAM" id="Phobius"/>
    </source>
</evidence>
<name>A0A437PMB7_9BACT</name>
<dbReference type="Pfam" id="PF12833">
    <property type="entry name" value="HTH_18"/>
    <property type="match status" value="1"/>
</dbReference>
<proteinExistence type="predicted"/>
<feature type="transmembrane region" description="Helical" evidence="4">
    <location>
        <begin position="215"/>
        <end position="234"/>
    </location>
</feature>
<dbReference type="EMBL" id="SACY01000005">
    <property type="protein sequence ID" value="RVU23423.1"/>
    <property type="molecule type" value="Genomic_DNA"/>
</dbReference>
<dbReference type="PROSITE" id="PS00041">
    <property type="entry name" value="HTH_ARAC_FAMILY_1"/>
    <property type="match status" value="1"/>
</dbReference>
<feature type="transmembrane region" description="Helical" evidence="4">
    <location>
        <begin position="20"/>
        <end position="49"/>
    </location>
</feature>
<evidence type="ECO:0000256" key="1">
    <source>
        <dbReference type="ARBA" id="ARBA00023015"/>
    </source>
</evidence>
<dbReference type="PANTHER" id="PTHR43280:SF29">
    <property type="entry name" value="ARAC-FAMILY TRANSCRIPTIONAL REGULATOR"/>
    <property type="match status" value="1"/>
</dbReference>
<dbReference type="InterPro" id="IPR018060">
    <property type="entry name" value="HTH_AraC"/>
</dbReference>
<dbReference type="InterPro" id="IPR009057">
    <property type="entry name" value="Homeodomain-like_sf"/>
</dbReference>
<feature type="transmembrane region" description="Helical" evidence="4">
    <location>
        <begin position="176"/>
        <end position="194"/>
    </location>
</feature>
<dbReference type="Gene3D" id="1.10.10.60">
    <property type="entry name" value="Homeodomain-like"/>
    <property type="match status" value="1"/>
</dbReference>
<feature type="transmembrane region" description="Helical" evidence="4">
    <location>
        <begin position="84"/>
        <end position="106"/>
    </location>
</feature>
<evidence type="ECO:0000256" key="2">
    <source>
        <dbReference type="ARBA" id="ARBA00023125"/>
    </source>
</evidence>
<keyword evidence="4" id="KW-1133">Transmembrane helix</keyword>
<reference evidence="6 7" key="1">
    <citation type="submission" date="2019-01" db="EMBL/GenBank/DDBJ databases">
        <authorList>
            <person name="Chen W.-M."/>
        </authorList>
    </citation>
    <scope>NUCLEOTIDE SEQUENCE [LARGE SCALE GENOMIC DNA]</scope>
    <source>
        <strain evidence="6 7">FSY-15</strain>
    </source>
</reference>
<comment type="caution">
    <text evidence="6">The sequence shown here is derived from an EMBL/GenBank/DDBJ whole genome shotgun (WGS) entry which is preliminary data.</text>
</comment>